<gene>
    <name evidence="1" type="ORF">EVJ48_04565</name>
</gene>
<dbReference type="PROSITE" id="PS51257">
    <property type="entry name" value="PROKAR_LIPOPROTEIN"/>
    <property type="match status" value="1"/>
</dbReference>
<dbReference type="GO" id="GO:0043165">
    <property type="term" value="P:Gram-negative-bacterium-type cell outer membrane assembly"/>
    <property type="evidence" value="ECO:0007669"/>
    <property type="project" value="InterPro"/>
</dbReference>
<protein>
    <recommendedName>
        <fullName evidence="3">Lipoprotein</fullName>
    </recommendedName>
</protein>
<dbReference type="Proteomes" id="UP000322454">
    <property type="component" value="Unassembled WGS sequence"/>
</dbReference>
<dbReference type="GO" id="GO:0019867">
    <property type="term" value="C:outer membrane"/>
    <property type="evidence" value="ECO:0007669"/>
    <property type="project" value="InterPro"/>
</dbReference>
<reference evidence="1 2" key="1">
    <citation type="submission" date="2019-01" db="EMBL/GenBank/DDBJ databases">
        <title>Insights into ecological role of a new deltaproteobacterial order Candidatus Sinidesulfobacterales (Sva0485) by metagenomics and metatranscriptomics.</title>
        <authorList>
            <person name="Tan S."/>
            <person name="Liu J."/>
            <person name="Fang Y."/>
            <person name="Hedlund B."/>
            <person name="Lian Z.-H."/>
            <person name="Huang L.-Y."/>
            <person name="Li J.-T."/>
            <person name="Huang L.-N."/>
            <person name="Li W.-J."/>
            <person name="Jiang H.-C."/>
            <person name="Dong H.-L."/>
            <person name="Shu W.-S."/>
        </authorList>
    </citation>
    <scope>NUCLEOTIDE SEQUENCE [LARGE SCALE GENOMIC DNA]</scope>
    <source>
        <strain evidence="1">AP4</strain>
    </source>
</reference>
<dbReference type="AlphaFoldDB" id="A0A520XE87"/>
<evidence type="ECO:0008006" key="3">
    <source>
        <dbReference type="Google" id="ProtNLM"/>
    </source>
</evidence>
<comment type="caution">
    <text evidence="1">The sequence shown here is derived from an EMBL/GenBank/DDBJ whole genome shotgun (WGS) entry which is preliminary data.</text>
</comment>
<name>A0A520XE87_9DELT</name>
<dbReference type="InterPro" id="IPR007485">
    <property type="entry name" value="LPS_assembly_LptE"/>
</dbReference>
<accession>A0A520XE87</accession>
<dbReference type="Pfam" id="PF04390">
    <property type="entry name" value="LptE"/>
    <property type="match status" value="1"/>
</dbReference>
<sequence>MNFKKKSLLLSIIIILAAGFSTGCGFKVLNGSEGSVTSGLPVSSISKKSKNYNNISEIYVKPFKNQTYKSGLGVYFSNNIAKFLNMQTYMFTSNESGAFYYLSGKITSIQNNVMSYTGVAAAVDYDITVSVTVSMYNTGGKIIFRNVNFSSSATYYNYINPLIAHKQEKGAIIRVSRRIARKIVIYIESKKLTS</sequence>
<dbReference type="EMBL" id="SHMQ01000010">
    <property type="protein sequence ID" value="RZV39468.1"/>
    <property type="molecule type" value="Genomic_DNA"/>
</dbReference>
<proteinExistence type="predicted"/>
<evidence type="ECO:0000313" key="2">
    <source>
        <dbReference type="Proteomes" id="UP000322454"/>
    </source>
</evidence>
<evidence type="ECO:0000313" key="1">
    <source>
        <dbReference type="EMBL" id="RZV39468.1"/>
    </source>
</evidence>
<organism evidence="1 2">
    <name type="scientific">Candidatus Acidulodesulfobacterium acidiphilum</name>
    <dbReference type="NCBI Taxonomy" id="2597224"/>
    <lineage>
        <taxon>Bacteria</taxon>
        <taxon>Deltaproteobacteria</taxon>
        <taxon>Candidatus Acidulodesulfobacterales</taxon>
        <taxon>Candidatus Acidulodesulfobacterium</taxon>
    </lineage>
</organism>